<dbReference type="AlphaFoldDB" id="A0A7G2C1B0"/>
<dbReference type="Pfam" id="PF14908">
    <property type="entry name" value="HU-CCDC81_euk_1"/>
    <property type="match status" value="1"/>
</dbReference>
<evidence type="ECO:0000313" key="3">
    <source>
        <dbReference type="EMBL" id="CAD2213094.1"/>
    </source>
</evidence>
<feature type="domain" description="CCDC81 HU" evidence="2">
    <location>
        <begin position="74"/>
        <end position="145"/>
    </location>
</feature>
<organism evidence="3 4">
    <name type="scientific">Angomonas deanei</name>
    <dbReference type="NCBI Taxonomy" id="59799"/>
    <lineage>
        <taxon>Eukaryota</taxon>
        <taxon>Discoba</taxon>
        <taxon>Euglenozoa</taxon>
        <taxon>Kinetoplastea</taxon>
        <taxon>Metakinetoplastina</taxon>
        <taxon>Trypanosomatida</taxon>
        <taxon>Trypanosomatidae</taxon>
        <taxon>Strigomonadinae</taxon>
        <taxon>Angomonas</taxon>
    </lineage>
</organism>
<dbReference type="Pfam" id="PF18289">
    <property type="entry name" value="HU-CCDC81_euk_2"/>
    <property type="match status" value="1"/>
</dbReference>
<evidence type="ECO:0000259" key="1">
    <source>
        <dbReference type="Pfam" id="PF14908"/>
    </source>
</evidence>
<dbReference type="EMBL" id="LR877145">
    <property type="protein sequence ID" value="CAD2213094.1"/>
    <property type="molecule type" value="Genomic_DNA"/>
</dbReference>
<name>A0A7G2C1B0_9TRYP</name>
<keyword evidence="4" id="KW-1185">Reference proteome</keyword>
<dbReference type="InterPro" id="IPR040673">
    <property type="entry name" value="CCDC81_HU_dom_2"/>
</dbReference>
<proteinExistence type="predicted"/>
<evidence type="ECO:0000313" key="4">
    <source>
        <dbReference type="Proteomes" id="UP000515908"/>
    </source>
</evidence>
<protein>
    <submittedName>
        <fullName evidence="3">CCDC81 eukaryotic HU domain 2, putative</fullName>
    </submittedName>
</protein>
<evidence type="ECO:0000259" key="2">
    <source>
        <dbReference type="Pfam" id="PF18289"/>
    </source>
</evidence>
<reference evidence="3 4" key="1">
    <citation type="submission" date="2020-08" db="EMBL/GenBank/DDBJ databases">
        <authorList>
            <person name="Newling K."/>
            <person name="Davey J."/>
            <person name="Forrester S."/>
        </authorList>
    </citation>
    <scope>NUCLEOTIDE SEQUENCE [LARGE SCALE GENOMIC DNA]</scope>
    <source>
        <strain evidence="4">Crithidia deanei Carvalho (ATCC PRA-265)</strain>
    </source>
</reference>
<gene>
    <name evidence="3" type="ORF">ADEAN_000053000</name>
</gene>
<dbReference type="Proteomes" id="UP000515908">
    <property type="component" value="Chromosome 01"/>
</dbReference>
<feature type="domain" description="CCDC81 HU" evidence="1">
    <location>
        <begin position="2"/>
        <end position="59"/>
    </location>
</feature>
<dbReference type="VEuPathDB" id="TriTrypDB:ADEAN_000053000"/>
<sequence>MGDHTGQLLVTKKSCVFPDFFHVSIKVQKIAYFDNTTRMFYKPQLILQDDFTAKYKVKNVLTTHDVHYHETVPTQISVNEIGVMAGVDRHTTEAILKDSVREIGKYILEDRSAVLAIDIGCCVLEMKHKEYRIKWSPVFLAALERTVGPDALVSPYDPPTMTTKGKSSTKK</sequence>
<accession>A0A7G2C1B0</accession>
<dbReference type="InterPro" id="IPR028034">
    <property type="entry name" value="HU-CCDC81"/>
</dbReference>
<dbReference type="OrthoDB" id="269134at2759"/>